<dbReference type="EMBL" id="QKNX01000001">
    <property type="protein sequence ID" value="TKR28311.1"/>
    <property type="molecule type" value="Genomic_DNA"/>
</dbReference>
<gene>
    <name evidence="1" type="ORF">DM868_04385</name>
</gene>
<protein>
    <submittedName>
        <fullName evidence="1">Uncharacterized protein</fullName>
    </submittedName>
</protein>
<evidence type="ECO:0000313" key="1">
    <source>
        <dbReference type="EMBL" id="TKR28311.1"/>
    </source>
</evidence>
<dbReference type="Proteomes" id="UP000308037">
    <property type="component" value="Unassembled WGS sequence"/>
</dbReference>
<dbReference type="OrthoDB" id="339683at2157"/>
<keyword evidence="2" id="KW-1185">Reference proteome</keyword>
<organism evidence="1 2">
    <name type="scientific">Natronomonas salsuginis</name>
    <dbReference type="NCBI Taxonomy" id="2217661"/>
    <lineage>
        <taxon>Archaea</taxon>
        <taxon>Methanobacteriati</taxon>
        <taxon>Methanobacteriota</taxon>
        <taxon>Stenosarchaea group</taxon>
        <taxon>Halobacteria</taxon>
        <taxon>Halobacteriales</taxon>
        <taxon>Natronomonadaceae</taxon>
        <taxon>Natronomonas</taxon>
    </lineage>
</organism>
<proteinExistence type="predicted"/>
<reference evidence="1 2" key="1">
    <citation type="submission" date="2019-04" db="EMBL/GenBank/DDBJ databases">
        <title>Natronomonas sp. F20-122 a newhaloarchaeon isolated from a saline saltern of Isla Bacuta, Huelva, Spain.</title>
        <authorList>
            <person name="Duran-Viseras A."/>
            <person name="Sanchez-Porro C."/>
            <person name="Ventosa A."/>
        </authorList>
    </citation>
    <scope>NUCLEOTIDE SEQUENCE [LARGE SCALE GENOMIC DNA]</scope>
    <source>
        <strain evidence="1 2">F20-122</strain>
    </source>
</reference>
<dbReference type="AlphaFoldDB" id="A0A4U5JIV9"/>
<accession>A0A4U5JIV9</accession>
<comment type="caution">
    <text evidence="1">The sequence shown here is derived from an EMBL/GenBank/DDBJ whole genome shotgun (WGS) entry which is preliminary data.</text>
</comment>
<name>A0A4U5JIV9_9EURY</name>
<evidence type="ECO:0000313" key="2">
    <source>
        <dbReference type="Proteomes" id="UP000308037"/>
    </source>
</evidence>
<sequence>MDMAQAFGATVSVEGPPSDAEGYVFVKRRPEVDHEVFMVRLLADIGAPDRLLLHHRSGFAVVRLPFGRIKRLRSDPLVETAGGIQFDAERFAAVTGSGP</sequence>